<sequence>MYFVGFLVLYGLGFALGLEYLGWPFVALWLVGFFVFANEMCKFVLAVRTSSNEAYVNGEL</sequence>
<evidence type="ECO:0000313" key="3">
    <source>
        <dbReference type="Proteomes" id="UP000234881"/>
    </source>
</evidence>
<protein>
    <submittedName>
        <fullName evidence="2">Uncharacterized protein</fullName>
    </submittedName>
</protein>
<gene>
    <name evidence="2" type="ORF">C0081_03550</name>
</gene>
<name>A0A2N5XVZ7_9HYPH</name>
<feature type="transmembrane region" description="Helical" evidence="1">
    <location>
        <begin position="20"/>
        <end position="38"/>
    </location>
</feature>
<organism evidence="2 3">
    <name type="scientific">Cohaesibacter celericrescens</name>
    <dbReference type="NCBI Taxonomy" id="2067669"/>
    <lineage>
        <taxon>Bacteria</taxon>
        <taxon>Pseudomonadati</taxon>
        <taxon>Pseudomonadota</taxon>
        <taxon>Alphaproteobacteria</taxon>
        <taxon>Hyphomicrobiales</taxon>
        <taxon>Cohaesibacteraceae</taxon>
    </lineage>
</organism>
<keyword evidence="1" id="KW-0812">Transmembrane</keyword>
<keyword evidence="1" id="KW-1133">Transmembrane helix</keyword>
<dbReference type="RefSeq" id="WP_101532433.1">
    <property type="nucleotide sequence ID" value="NZ_PKUQ01000002.1"/>
</dbReference>
<keyword evidence="3" id="KW-1185">Reference proteome</keyword>
<reference evidence="2 3" key="1">
    <citation type="submission" date="2018-01" db="EMBL/GenBank/DDBJ databases">
        <title>The draft genome sequence of Cohaesibacter sp. H1304.</title>
        <authorList>
            <person name="Wang N.-N."/>
            <person name="Du Z.-J."/>
        </authorList>
    </citation>
    <scope>NUCLEOTIDE SEQUENCE [LARGE SCALE GENOMIC DNA]</scope>
    <source>
        <strain evidence="2 3">H1304</strain>
    </source>
</reference>
<dbReference type="EMBL" id="PKUQ01000002">
    <property type="protein sequence ID" value="PLW78669.1"/>
    <property type="molecule type" value="Genomic_DNA"/>
</dbReference>
<proteinExistence type="predicted"/>
<comment type="caution">
    <text evidence="2">The sequence shown here is derived from an EMBL/GenBank/DDBJ whole genome shotgun (WGS) entry which is preliminary data.</text>
</comment>
<dbReference type="AlphaFoldDB" id="A0A2N5XVZ7"/>
<evidence type="ECO:0000256" key="1">
    <source>
        <dbReference type="SAM" id="Phobius"/>
    </source>
</evidence>
<accession>A0A2N5XVZ7</accession>
<dbReference type="Proteomes" id="UP000234881">
    <property type="component" value="Unassembled WGS sequence"/>
</dbReference>
<keyword evidence="1" id="KW-0472">Membrane</keyword>
<evidence type="ECO:0000313" key="2">
    <source>
        <dbReference type="EMBL" id="PLW78669.1"/>
    </source>
</evidence>